<dbReference type="NCBIfam" id="TIGR01549">
    <property type="entry name" value="HAD-SF-IA-v1"/>
    <property type="match status" value="1"/>
</dbReference>
<dbReference type="EMBL" id="PPTS01000008">
    <property type="protein sequence ID" value="RDB62930.1"/>
    <property type="molecule type" value="Genomic_DNA"/>
</dbReference>
<dbReference type="GeneID" id="78360486"/>
<dbReference type="Pfam" id="PF13419">
    <property type="entry name" value="HAD_2"/>
    <property type="match status" value="1"/>
</dbReference>
<dbReference type="SFLD" id="SFLDS00003">
    <property type="entry name" value="Haloacid_Dehalogenase"/>
    <property type="match status" value="1"/>
</dbReference>
<dbReference type="GO" id="GO:0006281">
    <property type="term" value="P:DNA repair"/>
    <property type="evidence" value="ECO:0007669"/>
    <property type="project" value="TreeGrafter"/>
</dbReference>
<dbReference type="InterPro" id="IPR041492">
    <property type="entry name" value="HAD_2"/>
</dbReference>
<dbReference type="OrthoDB" id="9776368at2"/>
<protein>
    <submittedName>
        <fullName evidence="1">HAD family hydrolase</fullName>
    </submittedName>
</protein>
<comment type="caution">
    <text evidence="1">The sequence shown here is derived from an EMBL/GenBank/DDBJ whole genome shotgun (WGS) entry which is preliminary data.</text>
</comment>
<keyword evidence="2" id="KW-1185">Reference proteome</keyword>
<dbReference type="PANTHER" id="PTHR43434:SF1">
    <property type="entry name" value="PHOSPHOGLYCOLATE PHOSPHATASE"/>
    <property type="match status" value="1"/>
</dbReference>
<dbReference type="Gene3D" id="3.40.50.1000">
    <property type="entry name" value="HAD superfamily/HAD-like"/>
    <property type="match status" value="1"/>
</dbReference>
<dbReference type="SUPFAM" id="SSF56784">
    <property type="entry name" value="HAD-like"/>
    <property type="match status" value="1"/>
</dbReference>
<dbReference type="InterPro" id="IPR036412">
    <property type="entry name" value="HAD-like_sf"/>
</dbReference>
<dbReference type="GO" id="GO:0008967">
    <property type="term" value="F:phosphoglycolate phosphatase activity"/>
    <property type="evidence" value="ECO:0007669"/>
    <property type="project" value="TreeGrafter"/>
</dbReference>
<name>A0A369LU69_9ACTN</name>
<dbReference type="InterPro" id="IPR023198">
    <property type="entry name" value="PGP-like_dom2"/>
</dbReference>
<dbReference type="AlphaFoldDB" id="A0A369LU69"/>
<evidence type="ECO:0000313" key="2">
    <source>
        <dbReference type="Proteomes" id="UP000254000"/>
    </source>
</evidence>
<dbReference type="Gene3D" id="1.10.150.240">
    <property type="entry name" value="Putative phosphatase, domain 2"/>
    <property type="match status" value="1"/>
</dbReference>
<dbReference type="InterPro" id="IPR006439">
    <property type="entry name" value="HAD-SF_hydro_IA"/>
</dbReference>
<dbReference type="InterPro" id="IPR050155">
    <property type="entry name" value="HAD-like_hydrolase_sf"/>
</dbReference>
<reference evidence="1 2" key="1">
    <citation type="journal article" date="2018" name="Elife">
        <title>Discovery and characterization of a prevalent human gut bacterial enzyme sufficient for the inactivation of a family of plant toxins.</title>
        <authorList>
            <person name="Koppel N."/>
            <person name="Bisanz J.E."/>
            <person name="Pandelia M.E."/>
            <person name="Turnbaugh P.J."/>
            <person name="Balskus E.P."/>
        </authorList>
    </citation>
    <scope>NUCLEOTIDE SEQUENCE [LARGE SCALE GENOMIC DNA]</scope>
    <source>
        <strain evidence="1 2">3C</strain>
    </source>
</reference>
<evidence type="ECO:0000313" key="1">
    <source>
        <dbReference type="EMBL" id="RDB62930.1"/>
    </source>
</evidence>
<dbReference type="Proteomes" id="UP000254000">
    <property type="component" value="Unassembled WGS sequence"/>
</dbReference>
<gene>
    <name evidence="1" type="ORF">C1877_12360</name>
</gene>
<organism evidence="1 2">
    <name type="scientific">Gordonibacter pamelaeae</name>
    <dbReference type="NCBI Taxonomy" id="471189"/>
    <lineage>
        <taxon>Bacteria</taxon>
        <taxon>Bacillati</taxon>
        <taxon>Actinomycetota</taxon>
        <taxon>Coriobacteriia</taxon>
        <taxon>Eggerthellales</taxon>
        <taxon>Eggerthellaceae</taxon>
        <taxon>Gordonibacter</taxon>
    </lineage>
</organism>
<dbReference type="RefSeq" id="WP_015539346.1">
    <property type="nucleotide sequence ID" value="NZ_CABMMS010000008.1"/>
</dbReference>
<dbReference type="InterPro" id="IPR023214">
    <property type="entry name" value="HAD_sf"/>
</dbReference>
<dbReference type="GO" id="GO:0005829">
    <property type="term" value="C:cytosol"/>
    <property type="evidence" value="ECO:0007669"/>
    <property type="project" value="TreeGrafter"/>
</dbReference>
<dbReference type="PANTHER" id="PTHR43434">
    <property type="entry name" value="PHOSPHOGLYCOLATE PHOSPHATASE"/>
    <property type="match status" value="1"/>
</dbReference>
<dbReference type="SFLD" id="SFLDG01129">
    <property type="entry name" value="C1.5:_HAD__Beta-PGM__Phosphata"/>
    <property type="match status" value="1"/>
</dbReference>
<accession>A0A369LU69</accession>
<sequence length="221" mass="24021">MTDATTPRFDTFVFDLDGTLLDTLPDLVVLTNAVLRECGFPERTSAEVLSYVGNGVKALMYQAVPQDADEEAVEAAMRRWKELYPQYGYRLTKAYEGIPETVAELERRGARLGVLSNKFDAGVQEVVGVYLPGLFAVAHGESADIPRKPDPTGLLRTIEELGSVPERTVYVGDSTGDVAVARNAGTYAVGVTWGYHEAERLRAAAADLVIDDPRALLDLLG</sequence>
<proteinExistence type="predicted"/>
<keyword evidence="1" id="KW-0378">Hydrolase</keyword>